<reference evidence="3" key="1">
    <citation type="journal article" date="2019" name="Int. J. Syst. Evol. Microbiol.">
        <title>The Global Catalogue of Microorganisms (GCM) 10K type strain sequencing project: providing services to taxonomists for standard genome sequencing and annotation.</title>
        <authorList>
            <consortium name="The Broad Institute Genomics Platform"/>
            <consortium name="The Broad Institute Genome Sequencing Center for Infectious Disease"/>
            <person name="Wu L."/>
            <person name="Ma J."/>
        </authorList>
    </citation>
    <scope>NUCLEOTIDE SEQUENCE [LARGE SCALE GENOMIC DNA]</scope>
    <source>
        <strain evidence="3">JCM 18472</strain>
    </source>
</reference>
<feature type="region of interest" description="Disordered" evidence="1">
    <location>
        <begin position="48"/>
        <end position="73"/>
    </location>
</feature>
<protein>
    <submittedName>
        <fullName evidence="2">Uncharacterized protein</fullName>
    </submittedName>
</protein>
<dbReference type="EMBL" id="BAABKI010000001">
    <property type="protein sequence ID" value="GAA5168968.1"/>
    <property type="molecule type" value="Genomic_DNA"/>
</dbReference>
<comment type="caution">
    <text evidence="2">The sequence shown here is derived from an EMBL/GenBank/DDBJ whole genome shotgun (WGS) entry which is preliminary data.</text>
</comment>
<evidence type="ECO:0000313" key="2">
    <source>
        <dbReference type="EMBL" id="GAA5168968.1"/>
    </source>
</evidence>
<evidence type="ECO:0000256" key="1">
    <source>
        <dbReference type="SAM" id="MobiDB-lite"/>
    </source>
</evidence>
<accession>A0ABP9QXG6</accession>
<name>A0ABP9QXG6_9GAMM</name>
<gene>
    <name evidence="2" type="ORF">GCM10023342_00010</name>
</gene>
<proteinExistence type="predicted"/>
<keyword evidence="3" id="KW-1185">Reference proteome</keyword>
<sequence>MSRALVAPVKVCRQVTQVNPGRSFKETAETRDEQATAWKSLMPRFQEKPLSFRSRETVPQTDTGGQGENPKALERTRVKELGKMVP</sequence>
<organism evidence="2 3">
    <name type="scientific">Modicisalibacter zincidurans</name>
    <dbReference type="NCBI Taxonomy" id="1178777"/>
    <lineage>
        <taxon>Bacteria</taxon>
        <taxon>Pseudomonadati</taxon>
        <taxon>Pseudomonadota</taxon>
        <taxon>Gammaproteobacteria</taxon>
        <taxon>Oceanospirillales</taxon>
        <taxon>Halomonadaceae</taxon>
        <taxon>Modicisalibacter</taxon>
    </lineage>
</organism>
<dbReference type="Proteomes" id="UP001500074">
    <property type="component" value="Unassembled WGS sequence"/>
</dbReference>
<evidence type="ECO:0000313" key="3">
    <source>
        <dbReference type="Proteomes" id="UP001500074"/>
    </source>
</evidence>